<accession>A0AA88S153</accession>
<proteinExistence type="inferred from homology"/>
<evidence type="ECO:0000256" key="3">
    <source>
        <dbReference type="SAM" id="MobiDB-lite"/>
    </source>
</evidence>
<dbReference type="EMBL" id="JAVXUO010000251">
    <property type="protein sequence ID" value="KAK2994011.1"/>
    <property type="molecule type" value="Genomic_DNA"/>
</dbReference>
<evidence type="ECO:0000256" key="1">
    <source>
        <dbReference type="ARBA" id="ARBA00005711"/>
    </source>
</evidence>
<dbReference type="AlphaFoldDB" id="A0AA88S153"/>
<comment type="similarity">
    <text evidence="1">Belongs to the remorin family.</text>
</comment>
<sequence length="178" mass="19190">MAPHAVHGDTATSPQPQGSDGDASDNTGVPSIDQRLLTPSTATPHPPVEIPTDPSTKPYACDVPGKASRYTDDTGTTPVNLPARSLTVKAERLKSRAREKFTNKLAAARRIAEEKRANAEAKLNEKSMMELCVSVLSETATMFAATDIADPLLDPHGDPVWTYGFYIFPIEKVGHLLH</sequence>
<feature type="domain" description="Remorin C-terminal" evidence="4">
    <location>
        <begin position="84"/>
        <end position="126"/>
    </location>
</feature>
<evidence type="ECO:0000256" key="2">
    <source>
        <dbReference type="SAM" id="Coils"/>
    </source>
</evidence>
<dbReference type="InterPro" id="IPR005516">
    <property type="entry name" value="Remorin_C"/>
</dbReference>
<evidence type="ECO:0000313" key="5">
    <source>
        <dbReference type="EMBL" id="KAK2994011.1"/>
    </source>
</evidence>
<evidence type="ECO:0000313" key="6">
    <source>
        <dbReference type="Proteomes" id="UP001187471"/>
    </source>
</evidence>
<keyword evidence="6" id="KW-1185">Reference proteome</keyword>
<evidence type="ECO:0000259" key="4">
    <source>
        <dbReference type="Pfam" id="PF03763"/>
    </source>
</evidence>
<feature type="compositionally biased region" description="Polar residues" evidence="3">
    <location>
        <begin position="10"/>
        <end position="29"/>
    </location>
</feature>
<protein>
    <recommendedName>
        <fullName evidence="4">Remorin C-terminal domain-containing protein</fullName>
    </recommendedName>
</protein>
<dbReference type="Proteomes" id="UP001187471">
    <property type="component" value="Unassembled WGS sequence"/>
</dbReference>
<comment type="caution">
    <text evidence="5">The sequence shown here is derived from an EMBL/GenBank/DDBJ whole genome shotgun (WGS) entry which is preliminary data.</text>
</comment>
<dbReference type="Pfam" id="PF03763">
    <property type="entry name" value="Remorin_C"/>
    <property type="match status" value="1"/>
</dbReference>
<keyword evidence="2" id="KW-0175">Coiled coil</keyword>
<feature type="coiled-coil region" evidence="2">
    <location>
        <begin position="98"/>
        <end position="129"/>
    </location>
</feature>
<feature type="region of interest" description="Disordered" evidence="3">
    <location>
        <begin position="1"/>
        <end position="80"/>
    </location>
</feature>
<name>A0AA88S153_9ASTE</name>
<organism evidence="5 6">
    <name type="scientific">Escallonia rubra</name>
    <dbReference type="NCBI Taxonomy" id="112253"/>
    <lineage>
        <taxon>Eukaryota</taxon>
        <taxon>Viridiplantae</taxon>
        <taxon>Streptophyta</taxon>
        <taxon>Embryophyta</taxon>
        <taxon>Tracheophyta</taxon>
        <taxon>Spermatophyta</taxon>
        <taxon>Magnoliopsida</taxon>
        <taxon>eudicotyledons</taxon>
        <taxon>Gunneridae</taxon>
        <taxon>Pentapetalae</taxon>
        <taxon>asterids</taxon>
        <taxon>campanulids</taxon>
        <taxon>Escalloniales</taxon>
        <taxon>Escalloniaceae</taxon>
        <taxon>Escallonia</taxon>
    </lineage>
</organism>
<reference evidence="5" key="1">
    <citation type="submission" date="2022-12" db="EMBL/GenBank/DDBJ databases">
        <title>Draft genome assemblies for two species of Escallonia (Escalloniales).</title>
        <authorList>
            <person name="Chanderbali A."/>
            <person name="Dervinis C."/>
            <person name="Anghel I."/>
            <person name="Soltis D."/>
            <person name="Soltis P."/>
            <person name="Zapata F."/>
        </authorList>
    </citation>
    <scope>NUCLEOTIDE SEQUENCE</scope>
    <source>
        <strain evidence="5">UCBG92.1500</strain>
        <tissue evidence="5">Leaf</tissue>
    </source>
</reference>
<gene>
    <name evidence="5" type="ORF">RJ640_025719</name>
</gene>